<evidence type="ECO:0000256" key="7">
    <source>
        <dbReference type="ARBA" id="ARBA00023065"/>
    </source>
</evidence>
<evidence type="ECO:0000256" key="10">
    <source>
        <dbReference type="ARBA" id="ARBA00023303"/>
    </source>
</evidence>
<dbReference type="InterPro" id="IPR001873">
    <property type="entry name" value="ENaC"/>
</dbReference>
<evidence type="ECO:0000256" key="8">
    <source>
        <dbReference type="ARBA" id="ARBA00023136"/>
    </source>
</evidence>
<dbReference type="Proteomes" id="UP000663824">
    <property type="component" value="Unassembled WGS sequence"/>
</dbReference>
<evidence type="ECO:0000313" key="13">
    <source>
        <dbReference type="EMBL" id="CAF1056887.1"/>
    </source>
</evidence>
<evidence type="ECO:0000256" key="4">
    <source>
        <dbReference type="ARBA" id="ARBA00022692"/>
    </source>
</evidence>
<evidence type="ECO:0000256" key="1">
    <source>
        <dbReference type="ARBA" id="ARBA00004141"/>
    </source>
</evidence>
<dbReference type="Proteomes" id="UP000663855">
    <property type="component" value="Unassembled WGS sequence"/>
</dbReference>
<keyword evidence="5 12" id="KW-1133">Transmembrane helix</keyword>
<feature type="transmembrane region" description="Helical" evidence="12">
    <location>
        <begin position="61"/>
        <end position="86"/>
    </location>
</feature>
<keyword evidence="10 11" id="KW-0407">Ion channel</keyword>
<name>A0A814KY38_9BILA</name>
<evidence type="ECO:0000256" key="5">
    <source>
        <dbReference type="ARBA" id="ARBA00022989"/>
    </source>
</evidence>
<sequence length="120" mass="13901">MCKIVFDKTCVSVSKTNSTMKEQEKHESRRRRRSIIHEFCLHTPTQALPGIARSQSIHNRLFSLISFIGFTIIMAYVVSTTVLAYFEYPTQIDINYASERPQYFPAFTLCNASPLRFDKN</sequence>
<evidence type="ECO:0000256" key="12">
    <source>
        <dbReference type="SAM" id="Phobius"/>
    </source>
</evidence>
<dbReference type="GO" id="GO:0016020">
    <property type="term" value="C:membrane"/>
    <property type="evidence" value="ECO:0007669"/>
    <property type="project" value="UniProtKB-SubCell"/>
</dbReference>
<keyword evidence="7 11" id="KW-0406">Ion transport</keyword>
<dbReference type="AlphaFoldDB" id="A0A814KY38"/>
<gene>
    <name evidence="13" type="ORF">CJN711_LOCUS5037</name>
    <name evidence="14" type="ORF">MBJ925_LOCUS17185</name>
</gene>
<comment type="subcellular location">
    <subcellularLocation>
        <location evidence="1">Membrane</location>
        <topology evidence="1">Multi-pass membrane protein</topology>
    </subcellularLocation>
</comment>
<evidence type="ECO:0000256" key="2">
    <source>
        <dbReference type="ARBA" id="ARBA00022448"/>
    </source>
</evidence>
<evidence type="ECO:0000256" key="3">
    <source>
        <dbReference type="ARBA" id="ARBA00022461"/>
    </source>
</evidence>
<dbReference type="Pfam" id="PF00858">
    <property type="entry name" value="ASC"/>
    <property type="match status" value="1"/>
</dbReference>
<evidence type="ECO:0000256" key="11">
    <source>
        <dbReference type="RuleBase" id="RU000679"/>
    </source>
</evidence>
<accession>A0A814KY38</accession>
<reference evidence="13" key="1">
    <citation type="submission" date="2021-02" db="EMBL/GenBank/DDBJ databases">
        <authorList>
            <person name="Nowell W R."/>
        </authorList>
    </citation>
    <scope>NUCLEOTIDE SEQUENCE</scope>
</reference>
<comment type="similarity">
    <text evidence="11">Belongs to the amiloride-sensitive sodium channel (TC 1.A.6) family.</text>
</comment>
<keyword evidence="8 12" id="KW-0472">Membrane</keyword>
<evidence type="ECO:0000313" key="14">
    <source>
        <dbReference type="EMBL" id="CAF2073686.1"/>
    </source>
</evidence>
<dbReference type="EMBL" id="CAJNRE010008529">
    <property type="protein sequence ID" value="CAF2073686.1"/>
    <property type="molecule type" value="Genomic_DNA"/>
</dbReference>
<comment type="caution">
    <text evidence="13">The sequence shown here is derived from an EMBL/GenBank/DDBJ whole genome shotgun (WGS) entry which is preliminary data.</text>
</comment>
<protein>
    <submittedName>
        <fullName evidence="13">Uncharacterized protein</fullName>
    </submittedName>
</protein>
<keyword evidence="9 11" id="KW-0739">Sodium transport</keyword>
<keyword evidence="4 11" id="KW-0812">Transmembrane</keyword>
<evidence type="ECO:0000313" key="15">
    <source>
        <dbReference type="Proteomes" id="UP000663855"/>
    </source>
</evidence>
<keyword evidence="3 11" id="KW-0894">Sodium channel</keyword>
<evidence type="ECO:0000256" key="6">
    <source>
        <dbReference type="ARBA" id="ARBA00023053"/>
    </source>
</evidence>
<dbReference type="GO" id="GO:0005272">
    <property type="term" value="F:sodium channel activity"/>
    <property type="evidence" value="ECO:0007669"/>
    <property type="project" value="UniProtKB-KW"/>
</dbReference>
<organism evidence="13 15">
    <name type="scientific">Rotaria magnacalcarata</name>
    <dbReference type="NCBI Taxonomy" id="392030"/>
    <lineage>
        <taxon>Eukaryota</taxon>
        <taxon>Metazoa</taxon>
        <taxon>Spiralia</taxon>
        <taxon>Gnathifera</taxon>
        <taxon>Rotifera</taxon>
        <taxon>Eurotatoria</taxon>
        <taxon>Bdelloidea</taxon>
        <taxon>Philodinida</taxon>
        <taxon>Philodinidae</taxon>
        <taxon>Rotaria</taxon>
    </lineage>
</organism>
<keyword evidence="6" id="KW-0915">Sodium</keyword>
<dbReference type="EMBL" id="CAJNOV010001264">
    <property type="protein sequence ID" value="CAF1056887.1"/>
    <property type="molecule type" value="Genomic_DNA"/>
</dbReference>
<proteinExistence type="inferred from homology"/>
<evidence type="ECO:0000256" key="9">
    <source>
        <dbReference type="ARBA" id="ARBA00023201"/>
    </source>
</evidence>
<keyword evidence="2 11" id="KW-0813">Transport</keyword>